<accession>A0AAE1LJ11</accession>
<keyword evidence="2" id="KW-1185">Reference proteome</keyword>
<reference evidence="1" key="1">
    <citation type="submission" date="2021-07" db="EMBL/GenBank/DDBJ databases">
        <authorList>
            <person name="Catto M.A."/>
            <person name="Jacobson A."/>
            <person name="Kennedy G."/>
            <person name="Labadie P."/>
            <person name="Hunt B.G."/>
            <person name="Srinivasan R."/>
        </authorList>
    </citation>
    <scope>NUCLEOTIDE SEQUENCE</scope>
    <source>
        <strain evidence="1">PL_HMW_Pooled</strain>
        <tissue evidence="1">Head</tissue>
    </source>
</reference>
<dbReference type="EMBL" id="JAHWGI010001002">
    <property type="protein sequence ID" value="KAK3920464.1"/>
    <property type="molecule type" value="Genomic_DNA"/>
</dbReference>
<dbReference type="AlphaFoldDB" id="A0AAE1LJ11"/>
<comment type="caution">
    <text evidence="1">The sequence shown here is derived from an EMBL/GenBank/DDBJ whole genome shotgun (WGS) entry which is preliminary data.</text>
</comment>
<reference evidence="1" key="2">
    <citation type="journal article" date="2023" name="BMC Genomics">
        <title>Pest status, molecular evolution, and epigenetic factors derived from the genome assembly of Frankliniella fusca, a thysanopteran phytovirus vector.</title>
        <authorList>
            <person name="Catto M.A."/>
            <person name="Labadie P.E."/>
            <person name="Jacobson A.L."/>
            <person name="Kennedy G.G."/>
            <person name="Srinivasan R."/>
            <person name="Hunt B.G."/>
        </authorList>
    </citation>
    <scope>NUCLEOTIDE SEQUENCE</scope>
    <source>
        <strain evidence="1">PL_HMW_Pooled</strain>
    </source>
</reference>
<organism evidence="1 2">
    <name type="scientific">Frankliniella fusca</name>
    <dbReference type="NCBI Taxonomy" id="407009"/>
    <lineage>
        <taxon>Eukaryota</taxon>
        <taxon>Metazoa</taxon>
        <taxon>Ecdysozoa</taxon>
        <taxon>Arthropoda</taxon>
        <taxon>Hexapoda</taxon>
        <taxon>Insecta</taxon>
        <taxon>Pterygota</taxon>
        <taxon>Neoptera</taxon>
        <taxon>Paraneoptera</taxon>
        <taxon>Thysanoptera</taxon>
        <taxon>Terebrantia</taxon>
        <taxon>Thripoidea</taxon>
        <taxon>Thripidae</taxon>
        <taxon>Frankliniella</taxon>
    </lineage>
</organism>
<sequence>MLPGGSELGAFETYKSAAELLMFHEKCRTFAQVNYAFCSNALPVFWKLFGKKSHVRPWKIENIFLTSKKQVNNKHAFFFKVVILHGHLFLLRNLLKHNQAKLCDPSPVLSLVIKTHCSQPHASLCFQMTPGPRDALNKEGLKERET</sequence>
<dbReference type="Proteomes" id="UP001219518">
    <property type="component" value="Unassembled WGS sequence"/>
</dbReference>
<gene>
    <name evidence="1" type="ORF">KUF71_009735</name>
</gene>
<evidence type="ECO:0000313" key="2">
    <source>
        <dbReference type="Proteomes" id="UP001219518"/>
    </source>
</evidence>
<proteinExistence type="predicted"/>
<name>A0AAE1LJ11_9NEOP</name>
<evidence type="ECO:0000313" key="1">
    <source>
        <dbReference type="EMBL" id="KAK3920464.1"/>
    </source>
</evidence>
<protein>
    <submittedName>
        <fullName evidence="1">Zinc finger and SCAN domain-containing protein 9</fullName>
    </submittedName>
</protein>